<protein>
    <submittedName>
        <fullName evidence="1">Uncharacterized protein</fullName>
    </submittedName>
</protein>
<accession>A0A318JHU6</accession>
<evidence type="ECO:0000313" key="2">
    <source>
        <dbReference type="Proteomes" id="UP000247792"/>
    </source>
</evidence>
<name>A0A318JHU6_9BURK</name>
<sequence length="120" mass="13600">MSSNSISNSQASSKRFASIMNTTINAVIQDAANKRAQSSFNDDIQRNGIFADEEHDFLESSTKLTASLTRNATKKEAKKSREEFDDDELFEFMDEEYQDDLRLSDAMIFDGMTRSSLSDF</sequence>
<organism evidence="1 2">
    <name type="scientific">Undibacterium pigrum</name>
    <dbReference type="NCBI Taxonomy" id="401470"/>
    <lineage>
        <taxon>Bacteria</taxon>
        <taxon>Pseudomonadati</taxon>
        <taxon>Pseudomonadota</taxon>
        <taxon>Betaproteobacteria</taxon>
        <taxon>Burkholderiales</taxon>
        <taxon>Oxalobacteraceae</taxon>
        <taxon>Undibacterium</taxon>
    </lineage>
</organism>
<dbReference type="RefSeq" id="WP_110253241.1">
    <property type="nucleotide sequence ID" value="NZ_QJKB01000001.1"/>
</dbReference>
<comment type="caution">
    <text evidence="1">The sequence shown here is derived from an EMBL/GenBank/DDBJ whole genome shotgun (WGS) entry which is preliminary data.</text>
</comment>
<gene>
    <name evidence="1" type="ORF">DFR42_101368</name>
</gene>
<reference evidence="1 2" key="1">
    <citation type="submission" date="2018-05" db="EMBL/GenBank/DDBJ databases">
        <title>Genomic Encyclopedia of Type Strains, Phase IV (KMG-IV): sequencing the most valuable type-strain genomes for metagenomic binning, comparative biology and taxonomic classification.</title>
        <authorList>
            <person name="Goeker M."/>
        </authorList>
    </citation>
    <scope>NUCLEOTIDE SEQUENCE [LARGE SCALE GENOMIC DNA]</scope>
    <source>
        <strain evidence="1 2">DSM 19792</strain>
    </source>
</reference>
<dbReference type="EMBL" id="QJKB01000001">
    <property type="protein sequence ID" value="PXX46792.1"/>
    <property type="molecule type" value="Genomic_DNA"/>
</dbReference>
<evidence type="ECO:0000313" key="1">
    <source>
        <dbReference type="EMBL" id="PXX46792.1"/>
    </source>
</evidence>
<proteinExistence type="predicted"/>
<dbReference type="AlphaFoldDB" id="A0A318JHU6"/>
<dbReference type="Proteomes" id="UP000247792">
    <property type="component" value="Unassembled WGS sequence"/>
</dbReference>
<keyword evidence="2" id="KW-1185">Reference proteome</keyword>